<keyword evidence="2" id="KW-1185">Reference proteome</keyword>
<sequence>MTHYYERIFADLGIEPAEALIVDDHPRFIDQAAQLGAHTVLIGPKSPGERQPDLHLASLAELPAHIHRFN</sequence>
<protein>
    <submittedName>
        <fullName evidence="1">Uncharacterized protein</fullName>
    </submittedName>
</protein>
<evidence type="ECO:0000313" key="1">
    <source>
        <dbReference type="EMBL" id="GHO89275.1"/>
    </source>
</evidence>
<dbReference type="SUPFAM" id="SSF56784">
    <property type="entry name" value="HAD-like"/>
    <property type="match status" value="1"/>
</dbReference>
<comment type="caution">
    <text evidence="1">The sequence shown here is derived from an EMBL/GenBank/DDBJ whole genome shotgun (WGS) entry which is preliminary data.</text>
</comment>
<organism evidence="1 2">
    <name type="scientific">Dictyobacter formicarum</name>
    <dbReference type="NCBI Taxonomy" id="2778368"/>
    <lineage>
        <taxon>Bacteria</taxon>
        <taxon>Bacillati</taxon>
        <taxon>Chloroflexota</taxon>
        <taxon>Ktedonobacteria</taxon>
        <taxon>Ktedonobacterales</taxon>
        <taxon>Dictyobacteraceae</taxon>
        <taxon>Dictyobacter</taxon>
    </lineage>
</organism>
<reference evidence="1 2" key="1">
    <citation type="journal article" date="2021" name="Int. J. Syst. Evol. Microbiol.">
        <title>Reticulibacter mediterranei gen. nov., sp. nov., within the new family Reticulibacteraceae fam. nov., and Ktedonospora formicarum gen. nov., sp. nov., Ktedonobacter robiniae sp. nov., Dictyobacter formicarum sp. nov. and Dictyobacter arantiisoli sp. nov., belonging to the class Ktedonobacteria.</title>
        <authorList>
            <person name="Yabe S."/>
            <person name="Zheng Y."/>
            <person name="Wang C.M."/>
            <person name="Sakai Y."/>
            <person name="Abe K."/>
            <person name="Yokota A."/>
            <person name="Donadio S."/>
            <person name="Cavaletti L."/>
            <person name="Monciardini P."/>
        </authorList>
    </citation>
    <scope>NUCLEOTIDE SEQUENCE [LARGE SCALE GENOMIC DNA]</scope>
    <source>
        <strain evidence="1 2">SOSP1-9</strain>
    </source>
</reference>
<gene>
    <name evidence="1" type="ORF">KSZ_72810</name>
</gene>
<accession>A0ABQ3VSU7</accession>
<dbReference type="EMBL" id="BNJJ01000033">
    <property type="protein sequence ID" value="GHO89275.1"/>
    <property type="molecule type" value="Genomic_DNA"/>
</dbReference>
<dbReference type="InterPro" id="IPR036412">
    <property type="entry name" value="HAD-like_sf"/>
</dbReference>
<dbReference type="Gene3D" id="3.40.50.1000">
    <property type="entry name" value="HAD superfamily/HAD-like"/>
    <property type="match status" value="1"/>
</dbReference>
<dbReference type="InterPro" id="IPR023214">
    <property type="entry name" value="HAD_sf"/>
</dbReference>
<dbReference type="RefSeq" id="WP_236023209.1">
    <property type="nucleotide sequence ID" value="NZ_BNJJ01000033.1"/>
</dbReference>
<dbReference type="Proteomes" id="UP000635565">
    <property type="component" value="Unassembled WGS sequence"/>
</dbReference>
<evidence type="ECO:0000313" key="2">
    <source>
        <dbReference type="Proteomes" id="UP000635565"/>
    </source>
</evidence>
<name>A0ABQ3VSU7_9CHLR</name>
<proteinExistence type="predicted"/>